<keyword evidence="3" id="KW-1185">Reference proteome</keyword>
<dbReference type="PROSITE" id="PS50005">
    <property type="entry name" value="TPR"/>
    <property type="match status" value="2"/>
</dbReference>
<protein>
    <submittedName>
        <fullName evidence="2">Tetratricopeptide TPR_2 repeat protein</fullName>
    </submittedName>
</protein>
<name>B8GGP0_METPE</name>
<dbReference type="Proteomes" id="UP000002457">
    <property type="component" value="Chromosome"/>
</dbReference>
<dbReference type="Pfam" id="PF13181">
    <property type="entry name" value="TPR_8"/>
    <property type="match status" value="1"/>
</dbReference>
<dbReference type="Gene3D" id="1.25.40.10">
    <property type="entry name" value="Tetratricopeptide repeat domain"/>
    <property type="match status" value="2"/>
</dbReference>
<evidence type="ECO:0000256" key="1">
    <source>
        <dbReference type="PROSITE-ProRule" id="PRU00339"/>
    </source>
</evidence>
<reference evidence="2 3" key="1">
    <citation type="journal article" date="2015" name="Genome Announc.">
        <title>Complete Genome Sequence of Methanosphaerula palustris E1-9CT, a Hydrogenotrophic Methanogen Isolated from a Minerotrophic Fen Peatland.</title>
        <authorList>
            <person name="Cadillo-Quiroz H."/>
            <person name="Browne P."/>
            <person name="Kyrpides N."/>
            <person name="Woyke T."/>
            <person name="Goodwin L."/>
            <person name="Detter C."/>
            <person name="Yavitt J.B."/>
            <person name="Zinder S.H."/>
        </authorList>
    </citation>
    <scope>NUCLEOTIDE SEQUENCE [LARGE SCALE GENOMIC DNA]</scope>
    <source>
        <strain evidence="3">ATCC BAA-1556 / DSM 19958 / E1-9c</strain>
    </source>
</reference>
<dbReference type="InterPro" id="IPR011990">
    <property type="entry name" value="TPR-like_helical_dom_sf"/>
</dbReference>
<dbReference type="InterPro" id="IPR019734">
    <property type="entry name" value="TPR_rpt"/>
</dbReference>
<evidence type="ECO:0000313" key="2">
    <source>
        <dbReference type="EMBL" id="ACL16295.1"/>
    </source>
</evidence>
<dbReference type="STRING" id="521011.Mpal_0943"/>
<dbReference type="PANTHER" id="PTHR12558">
    <property type="entry name" value="CELL DIVISION CYCLE 16,23,27"/>
    <property type="match status" value="1"/>
</dbReference>
<dbReference type="HOGENOM" id="CLU_1387604_0_0_2"/>
<keyword evidence="1" id="KW-0802">TPR repeat</keyword>
<dbReference type="Pfam" id="PF13432">
    <property type="entry name" value="TPR_16"/>
    <property type="match status" value="1"/>
</dbReference>
<dbReference type="eggNOG" id="arCOG03032">
    <property type="taxonomic scope" value="Archaea"/>
</dbReference>
<feature type="repeat" description="TPR" evidence="1">
    <location>
        <begin position="120"/>
        <end position="153"/>
    </location>
</feature>
<dbReference type="PROSITE" id="PS50293">
    <property type="entry name" value="TPR_REGION"/>
    <property type="match status" value="1"/>
</dbReference>
<feature type="repeat" description="TPR" evidence="1">
    <location>
        <begin position="52"/>
        <end position="85"/>
    </location>
</feature>
<dbReference type="PANTHER" id="PTHR12558:SF13">
    <property type="entry name" value="CELL DIVISION CYCLE PROTEIN 27 HOMOLOG"/>
    <property type="match status" value="1"/>
</dbReference>
<sequence>MDGHGGIKKDEEEQVLTPAACEEKGESFLDEDDYIEALFWYDRAAELAPLSAKGLFGRGYALRKLGRLVEALASFDQALQLDPESIPVEANRGYVLRELGRLSEAVAAFDAAILENPGHIKAMTGRGMALVDLGRLEEARDQYLQALNLNMMNAFVWHQLGIVRQLLGEEEAASECFQKADSLGYYREGAGNQIPI</sequence>
<dbReference type="GeneID" id="7272436"/>
<dbReference type="EMBL" id="CP001338">
    <property type="protein sequence ID" value="ACL16295.1"/>
    <property type="molecule type" value="Genomic_DNA"/>
</dbReference>
<dbReference type="KEGG" id="mpl:Mpal_0943"/>
<dbReference type="SUPFAM" id="SSF48452">
    <property type="entry name" value="TPR-like"/>
    <property type="match status" value="1"/>
</dbReference>
<accession>B8GGP0</accession>
<dbReference type="AlphaFoldDB" id="B8GGP0"/>
<organism evidence="2 3">
    <name type="scientific">Methanosphaerula palustris (strain ATCC BAA-1556 / DSM 19958 / E1-9c)</name>
    <dbReference type="NCBI Taxonomy" id="521011"/>
    <lineage>
        <taxon>Archaea</taxon>
        <taxon>Methanobacteriati</taxon>
        <taxon>Methanobacteriota</taxon>
        <taxon>Stenosarchaea group</taxon>
        <taxon>Methanomicrobia</taxon>
        <taxon>Methanomicrobiales</taxon>
        <taxon>Methanoregulaceae</taxon>
        <taxon>Methanosphaerula</taxon>
    </lineage>
</organism>
<dbReference type="OrthoDB" id="115601at2157"/>
<dbReference type="SMART" id="SM00028">
    <property type="entry name" value="TPR"/>
    <property type="match status" value="5"/>
</dbReference>
<evidence type="ECO:0000313" key="3">
    <source>
        <dbReference type="Proteomes" id="UP000002457"/>
    </source>
</evidence>
<dbReference type="Pfam" id="PF00515">
    <property type="entry name" value="TPR_1"/>
    <property type="match status" value="1"/>
</dbReference>
<gene>
    <name evidence="2" type="ordered locus">Mpal_0943</name>
</gene>
<proteinExistence type="predicted"/>
<dbReference type="RefSeq" id="WP_012617614.1">
    <property type="nucleotide sequence ID" value="NC_011832.1"/>
</dbReference>